<dbReference type="PANTHER" id="PTHR24305">
    <property type="entry name" value="CYTOCHROME P450"/>
    <property type="match status" value="1"/>
</dbReference>
<evidence type="ECO:0000313" key="15">
    <source>
        <dbReference type="EMBL" id="KAG1816696.1"/>
    </source>
</evidence>
<dbReference type="GO" id="GO:0016020">
    <property type="term" value="C:membrane"/>
    <property type="evidence" value="ECO:0007669"/>
    <property type="project" value="UniProtKB-SubCell"/>
</dbReference>
<name>A0A9P7JDW8_9AGAM</name>
<dbReference type="Pfam" id="PF00067">
    <property type="entry name" value="p450"/>
    <property type="match status" value="2"/>
</dbReference>
<keyword evidence="7 13" id="KW-0479">Metal-binding</keyword>
<keyword evidence="8" id="KW-1133">Transmembrane helix</keyword>
<evidence type="ECO:0000313" key="16">
    <source>
        <dbReference type="Proteomes" id="UP000807769"/>
    </source>
</evidence>
<dbReference type="PANTHER" id="PTHR24305:SF166">
    <property type="entry name" value="CYTOCHROME P450 12A4, MITOCHONDRIAL-RELATED"/>
    <property type="match status" value="1"/>
</dbReference>
<dbReference type="RefSeq" id="XP_041193256.1">
    <property type="nucleotide sequence ID" value="XM_041338303.1"/>
</dbReference>
<organism evidence="15 16">
    <name type="scientific">Suillus subaureus</name>
    <dbReference type="NCBI Taxonomy" id="48587"/>
    <lineage>
        <taxon>Eukaryota</taxon>
        <taxon>Fungi</taxon>
        <taxon>Dikarya</taxon>
        <taxon>Basidiomycota</taxon>
        <taxon>Agaricomycotina</taxon>
        <taxon>Agaricomycetes</taxon>
        <taxon>Agaricomycetidae</taxon>
        <taxon>Boletales</taxon>
        <taxon>Suillineae</taxon>
        <taxon>Suillaceae</taxon>
        <taxon>Suillus</taxon>
    </lineage>
</organism>
<evidence type="ECO:0000256" key="10">
    <source>
        <dbReference type="ARBA" id="ARBA00023004"/>
    </source>
</evidence>
<evidence type="ECO:0000256" key="8">
    <source>
        <dbReference type="ARBA" id="ARBA00022989"/>
    </source>
</evidence>
<keyword evidence="16" id="KW-1185">Reference proteome</keyword>
<evidence type="ECO:0000256" key="9">
    <source>
        <dbReference type="ARBA" id="ARBA00023002"/>
    </source>
</evidence>
<dbReference type="OrthoDB" id="1470350at2759"/>
<evidence type="ECO:0000256" key="12">
    <source>
        <dbReference type="ARBA" id="ARBA00023136"/>
    </source>
</evidence>
<keyword evidence="6" id="KW-0812">Transmembrane</keyword>
<gene>
    <name evidence="15" type="ORF">BJ212DRAFT_1446810</name>
</gene>
<evidence type="ECO:0000256" key="1">
    <source>
        <dbReference type="ARBA" id="ARBA00001971"/>
    </source>
</evidence>
<evidence type="ECO:0000256" key="7">
    <source>
        <dbReference type="ARBA" id="ARBA00022723"/>
    </source>
</evidence>
<dbReference type="InterPro" id="IPR036396">
    <property type="entry name" value="Cyt_P450_sf"/>
</dbReference>
<comment type="similarity">
    <text evidence="4">Belongs to the cytochrome P450 family.</text>
</comment>
<dbReference type="InterPro" id="IPR050121">
    <property type="entry name" value="Cytochrome_P450_monoxygenase"/>
</dbReference>
<keyword evidence="12" id="KW-0472">Membrane</keyword>
<evidence type="ECO:0000256" key="2">
    <source>
        <dbReference type="ARBA" id="ARBA00004370"/>
    </source>
</evidence>
<comment type="subcellular location">
    <subcellularLocation>
        <location evidence="2">Membrane</location>
    </subcellularLocation>
</comment>
<comment type="caution">
    <text evidence="15">The sequence shown here is derived from an EMBL/GenBank/DDBJ whole genome shotgun (WGS) entry which is preliminary data.</text>
</comment>
<keyword evidence="5 13" id="KW-0349">Heme</keyword>
<dbReference type="Gene3D" id="1.10.630.10">
    <property type="entry name" value="Cytochrome P450"/>
    <property type="match status" value="1"/>
</dbReference>
<keyword evidence="11" id="KW-0503">Monooxygenase</keyword>
<evidence type="ECO:0000256" key="5">
    <source>
        <dbReference type="ARBA" id="ARBA00022617"/>
    </source>
</evidence>
<dbReference type="EMBL" id="JABBWG010000015">
    <property type="protein sequence ID" value="KAG1816696.1"/>
    <property type="molecule type" value="Genomic_DNA"/>
</dbReference>
<dbReference type="GO" id="GO:0020037">
    <property type="term" value="F:heme binding"/>
    <property type="evidence" value="ECO:0007669"/>
    <property type="project" value="InterPro"/>
</dbReference>
<dbReference type="InterPro" id="IPR002401">
    <property type="entry name" value="Cyt_P450_E_grp-I"/>
</dbReference>
<keyword evidence="10 13" id="KW-0408">Iron</keyword>
<evidence type="ECO:0000256" key="13">
    <source>
        <dbReference type="PIRSR" id="PIRSR602401-1"/>
    </source>
</evidence>
<keyword evidence="14" id="KW-0732">Signal</keyword>
<dbReference type="AlphaFoldDB" id="A0A9P7JDW8"/>
<dbReference type="Proteomes" id="UP000807769">
    <property type="component" value="Unassembled WGS sequence"/>
</dbReference>
<keyword evidence="9" id="KW-0560">Oxidoreductase</keyword>
<dbReference type="InterPro" id="IPR001128">
    <property type="entry name" value="Cyt_P450"/>
</dbReference>
<dbReference type="GeneID" id="64632319"/>
<protein>
    <submittedName>
        <fullName evidence="15">Cytochrome P450</fullName>
    </submittedName>
</protein>
<dbReference type="GO" id="GO:0005506">
    <property type="term" value="F:iron ion binding"/>
    <property type="evidence" value="ECO:0007669"/>
    <property type="project" value="InterPro"/>
</dbReference>
<reference evidence="15" key="1">
    <citation type="journal article" date="2020" name="New Phytol.">
        <title>Comparative genomics reveals dynamic genome evolution in host specialist ectomycorrhizal fungi.</title>
        <authorList>
            <person name="Lofgren L.A."/>
            <person name="Nguyen N.H."/>
            <person name="Vilgalys R."/>
            <person name="Ruytinx J."/>
            <person name="Liao H.L."/>
            <person name="Branco S."/>
            <person name="Kuo A."/>
            <person name="LaButti K."/>
            <person name="Lipzen A."/>
            <person name="Andreopoulos W."/>
            <person name="Pangilinan J."/>
            <person name="Riley R."/>
            <person name="Hundley H."/>
            <person name="Na H."/>
            <person name="Barry K."/>
            <person name="Grigoriev I.V."/>
            <person name="Stajich J.E."/>
            <person name="Kennedy P.G."/>
        </authorList>
    </citation>
    <scope>NUCLEOTIDE SEQUENCE</scope>
    <source>
        <strain evidence="15">MN1</strain>
    </source>
</reference>
<feature type="binding site" description="axial binding residue" evidence="13">
    <location>
        <position position="433"/>
    </location>
    <ligand>
        <name>heme</name>
        <dbReference type="ChEBI" id="CHEBI:30413"/>
    </ligand>
    <ligandPart>
        <name>Fe</name>
        <dbReference type="ChEBI" id="CHEBI:18248"/>
    </ligandPart>
</feature>
<evidence type="ECO:0000256" key="11">
    <source>
        <dbReference type="ARBA" id="ARBA00023033"/>
    </source>
</evidence>
<dbReference type="GO" id="GO:0004497">
    <property type="term" value="F:monooxygenase activity"/>
    <property type="evidence" value="ECO:0007669"/>
    <property type="project" value="UniProtKB-KW"/>
</dbReference>
<comment type="cofactor">
    <cofactor evidence="1 13">
        <name>heme</name>
        <dbReference type="ChEBI" id="CHEBI:30413"/>
    </cofactor>
</comment>
<proteinExistence type="inferred from homology"/>
<feature type="chain" id="PRO_5040110862" evidence="14">
    <location>
        <begin position="21"/>
        <end position="490"/>
    </location>
</feature>
<dbReference type="PRINTS" id="PR00463">
    <property type="entry name" value="EP450I"/>
</dbReference>
<sequence length="490" mass="55200">MHYVWLLLCAVGLILYTVWGSYFARNPLDNIPGPPRQHWWTGNLDQIFARYVWDFHKVLAERYGPVSKFYGPLGARELYVFDPKAMYHIMVKDQNTFEVTPAFSATNKVLFGDGLLSTTGEHHRKQRKMLNPVFSISHVRDMVPAFLKVTKCVKHGSREINVLEWLNRTALELVGQSGLRYSFDCLQECYANPYSTAVKNLLPTIFKVSVARKFLPFLINEICSIVDAMDETSMKVLEEKKCALSKGDDAVLHQIGEGKDITSILLRANMDASAEDRLPDLELMAQMSTLVFTATHTTAGALCRTLLTLAHHQDAQDRLGEEIQLAMAELGELDYDALANLPYLDAVCRETLHLYPPVTTVARTAADNIVLPFSRPVKGNDGTYMHEVLVPKNTNVVVNQKKWLSPLPQSVIDAEIPGVYSHLMTFIGGGRACIGFRFSELEMKIVLCTLIQAFKFTPTKEIDWTMQVSSPNVKGSEDAKWQLPLRVESR</sequence>
<evidence type="ECO:0000256" key="14">
    <source>
        <dbReference type="SAM" id="SignalP"/>
    </source>
</evidence>
<dbReference type="GO" id="GO:0016705">
    <property type="term" value="F:oxidoreductase activity, acting on paired donors, with incorporation or reduction of molecular oxygen"/>
    <property type="evidence" value="ECO:0007669"/>
    <property type="project" value="InterPro"/>
</dbReference>
<evidence type="ECO:0000256" key="4">
    <source>
        <dbReference type="ARBA" id="ARBA00010617"/>
    </source>
</evidence>
<evidence type="ECO:0000256" key="6">
    <source>
        <dbReference type="ARBA" id="ARBA00022692"/>
    </source>
</evidence>
<evidence type="ECO:0000256" key="3">
    <source>
        <dbReference type="ARBA" id="ARBA00004721"/>
    </source>
</evidence>
<dbReference type="SUPFAM" id="SSF48264">
    <property type="entry name" value="Cytochrome P450"/>
    <property type="match status" value="1"/>
</dbReference>
<comment type="pathway">
    <text evidence="3">Secondary metabolite biosynthesis; terpenoid biosynthesis.</text>
</comment>
<feature type="signal peptide" evidence="14">
    <location>
        <begin position="1"/>
        <end position="20"/>
    </location>
</feature>
<accession>A0A9P7JDW8</accession>